<accession>A0AAV2T7S8</accession>
<dbReference type="Proteomes" id="UP001497525">
    <property type="component" value="Unassembled WGS sequence"/>
</dbReference>
<dbReference type="FunFam" id="3.30.30.30:FF:000005">
    <property type="entry name" value="Heat shock protein ssb1"/>
    <property type="match status" value="1"/>
</dbReference>
<dbReference type="GO" id="GO:0140662">
    <property type="term" value="F:ATP-dependent protein folding chaperone"/>
    <property type="evidence" value="ECO:0007669"/>
    <property type="project" value="InterPro"/>
</dbReference>
<keyword evidence="3 4" id="KW-0067">ATP-binding</keyword>
<dbReference type="SUPFAM" id="SSF53067">
    <property type="entry name" value="Actin-like ATPase domain"/>
    <property type="match status" value="2"/>
</dbReference>
<dbReference type="SUPFAM" id="SSF100920">
    <property type="entry name" value="Heat shock protein 70kD (HSP70), peptide-binding domain"/>
    <property type="match status" value="1"/>
</dbReference>
<dbReference type="PANTHER" id="PTHR19375">
    <property type="entry name" value="HEAT SHOCK PROTEIN 70KDA"/>
    <property type="match status" value="1"/>
</dbReference>
<evidence type="ECO:0000256" key="1">
    <source>
        <dbReference type="ARBA" id="ARBA00007381"/>
    </source>
</evidence>
<dbReference type="InterPro" id="IPR013126">
    <property type="entry name" value="Hsp_70_fam"/>
</dbReference>
<dbReference type="InterPro" id="IPR029047">
    <property type="entry name" value="HSP70_peptide-bd_sf"/>
</dbReference>
<dbReference type="Gene3D" id="3.90.640.10">
    <property type="entry name" value="Actin, Chain A, domain 4"/>
    <property type="match status" value="1"/>
</dbReference>
<protein>
    <submittedName>
        <fullName evidence="5">Uncharacterized protein</fullName>
    </submittedName>
</protein>
<evidence type="ECO:0000256" key="3">
    <source>
        <dbReference type="ARBA" id="ARBA00022840"/>
    </source>
</evidence>
<dbReference type="Gene3D" id="3.30.30.30">
    <property type="match status" value="1"/>
</dbReference>
<evidence type="ECO:0000256" key="4">
    <source>
        <dbReference type="RuleBase" id="RU003322"/>
    </source>
</evidence>
<gene>
    <name evidence="5" type="ORF">CDAUBV1_LOCUS3918</name>
</gene>
<comment type="similarity">
    <text evidence="1 4">Belongs to the heat shock protein 70 family.</text>
</comment>
<dbReference type="AlphaFoldDB" id="A0AAV2T7S8"/>
<proteinExistence type="inferred from homology"/>
<dbReference type="GO" id="GO:0005524">
    <property type="term" value="F:ATP binding"/>
    <property type="evidence" value="ECO:0007669"/>
    <property type="project" value="UniProtKB-KW"/>
</dbReference>
<organism evidence="5 6">
    <name type="scientific">Calicophoron daubneyi</name>
    <name type="common">Rumen fluke</name>
    <name type="synonym">Paramphistomum daubneyi</name>
    <dbReference type="NCBI Taxonomy" id="300641"/>
    <lineage>
        <taxon>Eukaryota</taxon>
        <taxon>Metazoa</taxon>
        <taxon>Spiralia</taxon>
        <taxon>Lophotrochozoa</taxon>
        <taxon>Platyhelminthes</taxon>
        <taxon>Trematoda</taxon>
        <taxon>Digenea</taxon>
        <taxon>Plagiorchiida</taxon>
        <taxon>Pronocephalata</taxon>
        <taxon>Paramphistomoidea</taxon>
        <taxon>Paramphistomidae</taxon>
        <taxon>Calicophoron</taxon>
    </lineage>
</organism>
<dbReference type="EMBL" id="CAXLJL010000098">
    <property type="protein sequence ID" value="CAL5131497.1"/>
    <property type="molecule type" value="Genomic_DNA"/>
</dbReference>
<dbReference type="InterPro" id="IPR043129">
    <property type="entry name" value="ATPase_NBD"/>
</dbReference>
<evidence type="ECO:0000256" key="2">
    <source>
        <dbReference type="ARBA" id="ARBA00022741"/>
    </source>
</evidence>
<dbReference type="Gene3D" id="2.60.34.10">
    <property type="entry name" value="Substrate Binding Domain Of DNAk, Chain A, domain 1"/>
    <property type="match status" value="1"/>
</dbReference>
<dbReference type="PRINTS" id="PR00301">
    <property type="entry name" value="HEATSHOCK70"/>
</dbReference>
<dbReference type="Gene3D" id="3.30.420.40">
    <property type="match status" value="2"/>
</dbReference>
<dbReference type="Pfam" id="PF00012">
    <property type="entry name" value="HSP70"/>
    <property type="match status" value="1"/>
</dbReference>
<dbReference type="FunFam" id="3.90.640.10:FF:000134">
    <property type="entry name" value="Heat shock cognate 71 kDa protein"/>
    <property type="match status" value="1"/>
</dbReference>
<reference evidence="5" key="1">
    <citation type="submission" date="2024-06" db="EMBL/GenBank/DDBJ databases">
        <authorList>
            <person name="Liu X."/>
            <person name="Lenzi L."/>
            <person name="Haldenby T S."/>
            <person name="Uol C."/>
        </authorList>
    </citation>
    <scope>NUCLEOTIDE SEQUENCE</scope>
</reference>
<evidence type="ECO:0000313" key="6">
    <source>
        <dbReference type="Proteomes" id="UP001497525"/>
    </source>
</evidence>
<keyword evidence="2 4" id="KW-0547">Nucleotide-binding</keyword>
<name>A0AAV2T7S8_CALDB</name>
<sequence length="700" mass="78290">MELDDDPQTVETNSVAGDLKPASCCLMHVIVCFERHAKNSKKCMLVVQRDFYDEFLERMQEVPSKPRRDKIRDLPHRPVPNLKGPEKVRVMIVGAITFQSLLQSDRRLQELDLQLICGKAMKYISLIWWLDDNLDMDVTEGCLIVHSFGAVSPRFCVVCILRQAPVKYKLCNRMSTDSGIIVDYIYTVAVEIDPGRTYSSVGVLQHGKVKDIVNDHDNRTALSYMAFIVSERLIGEAAKSQVAVNLTNRVFDVNRLTGRRFGNSFVQSDWDQCPFEIISNNDKPKICVEYEDKRKTFSQKKISPIVRVKMKEIAVVHLGRAVSGAVVTACSCFNDSQRQTTKNAVAIVRLNVLRIVSQPTAAVTTYDLDKIGCERNVMMFGLGGGIFHVPILTIEDGMFEVKATDSTHLGGERFGNRMVEHSVQELKRKHKDVASNTRALRRLHTACERAARTLSSGAQANLEIDSLYEGMDLCTSVTRDLFVESNVELFQSRLSFVEKEPRDTKIDNNQVHEMELVGGSTSTPKVHDLLNGLFSGKALNESINLDKAFAYEAAARDAMLSADRSEDEEDMVLLDAILSLGLEMANGMMTAQTKRNTATPAKQIQTFTTYSDNQLSGLSQLYEGERAITRDKKSLGKFKPSSIPPASFGFPQNQVIFDIDAFGMLNTSAADEARPVISRSALIKRDVRQLSFLEREGIGR</sequence>
<evidence type="ECO:0000313" key="5">
    <source>
        <dbReference type="EMBL" id="CAL5131497.1"/>
    </source>
</evidence>
<comment type="caution">
    <text evidence="5">The sequence shown here is derived from an EMBL/GenBank/DDBJ whole genome shotgun (WGS) entry which is preliminary data.</text>
</comment>